<evidence type="ECO:0000313" key="1">
    <source>
        <dbReference type="EMBL" id="JAC18800.1"/>
    </source>
</evidence>
<sequence>MLSSFSCTFLLCIWRHECELMNTELMSVLQQYGLVGVYVRTAACGVAILSSFFPASLTLPGPCCSVIYGDAIFFSDTNKKKPCL</sequence>
<organism evidence="1">
    <name type="scientific">Amblyomma cajennense</name>
    <name type="common">Cayenne tick</name>
    <name type="synonym">Acarus cajennensis</name>
    <dbReference type="NCBI Taxonomy" id="34607"/>
    <lineage>
        <taxon>Eukaryota</taxon>
        <taxon>Metazoa</taxon>
        <taxon>Ecdysozoa</taxon>
        <taxon>Arthropoda</taxon>
        <taxon>Chelicerata</taxon>
        <taxon>Arachnida</taxon>
        <taxon>Acari</taxon>
        <taxon>Parasitiformes</taxon>
        <taxon>Ixodida</taxon>
        <taxon>Ixodoidea</taxon>
        <taxon>Ixodidae</taxon>
        <taxon>Amblyomminae</taxon>
        <taxon>Amblyomma</taxon>
    </lineage>
</organism>
<dbReference type="EMBL" id="GBBK01005682">
    <property type="protein sequence ID" value="JAC18800.1"/>
    <property type="molecule type" value="mRNA"/>
</dbReference>
<feature type="non-terminal residue" evidence="1">
    <location>
        <position position="84"/>
    </location>
</feature>
<name>A0A023FBP9_AMBCJ</name>
<accession>A0A023FBP9</accession>
<protein>
    <submittedName>
        <fullName evidence="1">Putative secreted protein</fullName>
    </submittedName>
</protein>
<reference evidence="1" key="1">
    <citation type="submission" date="2014-03" db="EMBL/GenBank/DDBJ databases">
        <title>The sialotranscriptome of Amblyomma triste, Amblyomma parvum and Amblyomma cajennense ticks, uncovered by 454-based RNA-seq.</title>
        <authorList>
            <person name="Garcia G.R."/>
            <person name="Gardinassi L.G."/>
            <person name="Ribeiro J.M."/>
            <person name="Anatriello E."/>
            <person name="Ferreira B.R."/>
            <person name="Moreira H.N."/>
            <person name="Mafra C."/>
            <person name="Olegario M.M."/>
            <person name="Szabo P.J."/>
            <person name="Miranda-Santos I.K."/>
            <person name="Maruyama S.R."/>
        </authorList>
    </citation>
    <scope>NUCLEOTIDE SEQUENCE</scope>
    <source>
        <strain evidence="1">Uberlandia</strain>
        <tissue evidence="1">Salivary glands</tissue>
    </source>
</reference>
<dbReference type="AlphaFoldDB" id="A0A023FBP9"/>
<proteinExistence type="evidence at transcript level"/>